<accession>A0ABD1F042</accession>
<dbReference type="InterPro" id="IPR029034">
    <property type="entry name" value="Cystine-knot_cytokine"/>
</dbReference>
<dbReference type="Gene3D" id="2.10.90.10">
    <property type="entry name" value="Cystine-knot cytokines"/>
    <property type="match status" value="1"/>
</dbReference>
<proteinExistence type="predicted"/>
<keyword evidence="1" id="KW-0732">Signal</keyword>
<dbReference type="AlphaFoldDB" id="A0ABD1F042"/>
<evidence type="ECO:0000256" key="1">
    <source>
        <dbReference type="SAM" id="SignalP"/>
    </source>
</evidence>
<evidence type="ECO:0000259" key="2">
    <source>
        <dbReference type="SMART" id="SM00141"/>
    </source>
</evidence>
<protein>
    <recommendedName>
        <fullName evidence="2">Platelet-derived growth factor (PDGF) family profile domain-containing protein</fullName>
    </recommendedName>
</protein>
<dbReference type="InterPro" id="IPR000072">
    <property type="entry name" value="PDGF/VEGF_dom"/>
</dbReference>
<gene>
    <name evidence="3" type="ORF">ABEB36_005987</name>
</gene>
<evidence type="ECO:0000313" key="3">
    <source>
        <dbReference type="EMBL" id="KAL1506663.1"/>
    </source>
</evidence>
<evidence type="ECO:0000313" key="4">
    <source>
        <dbReference type="Proteomes" id="UP001566132"/>
    </source>
</evidence>
<keyword evidence="4" id="KW-1185">Reference proteome</keyword>
<dbReference type="EMBL" id="JBDJPC010000004">
    <property type="protein sequence ID" value="KAL1506663.1"/>
    <property type="molecule type" value="Genomic_DNA"/>
</dbReference>
<sequence length="269" mass="30391">MYSKLVLVIFTIILKGLKSDNAKSCFHKCLDNSVTSNPNSNIDVYLEYKKATIKVVIPTEKRISSIDPFGDKIPGTLNYQGKHKNIWKRDTNKIDEVSLRDFQVNPEQVQCSEHTFNRKEIKCKPRNVIVTVVSTEAKIYPNKVLVKQCSGYCGGNRNCVATLTRDKSVSVTLMQNNVTKCGKISVPEDVKCKCRCAIKKKDCNPKQLFDRKTCSCRCASSEEKDRCRTLKNHYWDPSNCTCSCKEGSCTTGAIWDKTLCRCSKKTDNG</sequence>
<reference evidence="3 4" key="1">
    <citation type="submission" date="2024-05" db="EMBL/GenBank/DDBJ databases">
        <title>Genetic variation in Jamaican populations of the coffee berry borer (Hypothenemus hampei).</title>
        <authorList>
            <person name="Errbii M."/>
            <person name="Myrie A."/>
        </authorList>
    </citation>
    <scope>NUCLEOTIDE SEQUENCE [LARGE SCALE GENOMIC DNA]</scope>
    <source>
        <strain evidence="3">JA-Hopewell-2020-01-JO</strain>
        <tissue evidence="3">Whole body</tissue>
    </source>
</reference>
<feature type="chain" id="PRO_5044843162" description="Platelet-derived growth factor (PDGF) family profile domain-containing protein" evidence="1">
    <location>
        <begin position="20"/>
        <end position="269"/>
    </location>
</feature>
<comment type="caution">
    <text evidence="3">The sequence shown here is derived from an EMBL/GenBank/DDBJ whole genome shotgun (WGS) entry which is preliminary data.</text>
</comment>
<name>A0ABD1F042_HYPHA</name>
<dbReference type="Proteomes" id="UP001566132">
    <property type="component" value="Unassembled WGS sequence"/>
</dbReference>
<feature type="signal peptide" evidence="1">
    <location>
        <begin position="1"/>
        <end position="19"/>
    </location>
</feature>
<feature type="domain" description="Platelet-derived growth factor (PDGF) family profile" evidence="2">
    <location>
        <begin position="122"/>
        <end position="196"/>
    </location>
</feature>
<dbReference type="SMART" id="SM00141">
    <property type="entry name" value="PDGF"/>
    <property type="match status" value="1"/>
</dbReference>
<organism evidence="3 4">
    <name type="scientific">Hypothenemus hampei</name>
    <name type="common">Coffee berry borer</name>
    <dbReference type="NCBI Taxonomy" id="57062"/>
    <lineage>
        <taxon>Eukaryota</taxon>
        <taxon>Metazoa</taxon>
        <taxon>Ecdysozoa</taxon>
        <taxon>Arthropoda</taxon>
        <taxon>Hexapoda</taxon>
        <taxon>Insecta</taxon>
        <taxon>Pterygota</taxon>
        <taxon>Neoptera</taxon>
        <taxon>Endopterygota</taxon>
        <taxon>Coleoptera</taxon>
        <taxon>Polyphaga</taxon>
        <taxon>Cucujiformia</taxon>
        <taxon>Curculionidae</taxon>
        <taxon>Scolytinae</taxon>
        <taxon>Hypothenemus</taxon>
    </lineage>
</organism>
<dbReference type="SUPFAM" id="SSF57501">
    <property type="entry name" value="Cystine-knot cytokines"/>
    <property type="match status" value="1"/>
</dbReference>